<protein>
    <submittedName>
        <fullName evidence="1">Uncharacterized protein</fullName>
    </submittedName>
</protein>
<accession>A0A563VRV0</accession>
<dbReference type="AlphaFoldDB" id="A0A563VRV0"/>
<dbReference type="EMBL" id="CAACVJ010000622">
    <property type="protein sequence ID" value="VEP17911.1"/>
    <property type="molecule type" value="Genomic_DNA"/>
</dbReference>
<gene>
    <name evidence="1" type="ORF">H1P_2430017</name>
    <name evidence="2" type="ORF">H1P_6590003</name>
</gene>
<reference evidence="1 3" key="1">
    <citation type="submission" date="2019-01" db="EMBL/GenBank/DDBJ databases">
        <authorList>
            <person name="Brito A."/>
        </authorList>
    </citation>
    <scope>NUCLEOTIDE SEQUENCE [LARGE SCALE GENOMIC DNA]</scope>
    <source>
        <strain evidence="1">1</strain>
    </source>
</reference>
<keyword evidence="3" id="KW-1185">Reference proteome</keyword>
<organism evidence="1 3">
    <name type="scientific">Hyella patelloides LEGE 07179</name>
    <dbReference type="NCBI Taxonomy" id="945734"/>
    <lineage>
        <taxon>Bacteria</taxon>
        <taxon>Bacillati</taxon>
        <taxon>Cyanobacteriota</taxon>
        <taxon>Cyanophyceae</taxon>
        <taxon>Pleurocapsales</taxon>
        <taxon>Hyellaceae</taxon>
        <taxon>Hyella</taxon>
    </lineage>
</organism>
<evidence type="ECO:0000313" key="2">
    <source>
        <dbReference type="EMBL" id="VEP17911.1"/>
    </source>
</evidence>
<name>A0A563VRV0_9CYAN</name>
<dbReference type="EMBL" id="CAACVJ010000161">
    <property type="protein sequence ID" value="VEP14141.1"/>
    <property type="molecule type" value="Genomic_DNA"/>
</dbReference>
<evidence type="ECO:0000313" key="1">
    <source>
        <dbReference type="EMBL" id="VEP14141.1"/>
    </source>
</evidence>
<proteinExistence type="predicted"/>
<dbReference type="Proteomes" id="UP000320055">
    <property type="component" value="Unassembled WGS sequence"/>
</dbReference>
<evidence type="ECO:0000313" key="3">
    <source>
        <dbReference type="Proteomes" id="UP000320055"/>
    </source>
</evidence>
<sequence>MRSESFRAFQPRIRAMGLTPISETKLSSGELSILITRAICPPIE</sequence>